<dbReference type="PANTHER" id="PTHR36699">
    <property type="entry name" value="LD-TRANSPEPTIDASE"/>
    <property type="match status" value="1"/>
</dbReference>
<keyword evidence="3" id="KW-0808">Transferase</keyword>
<dbReference type="Pfam" id="PF03734">
    <property type="entry name" value="YkuD"/>
    <property type="match status" value="1"/>
</dbReference>
<organism evidence="10 11">
    <name type="scientific">Pseudochelatococcus contaminans</name>
    <dbReference type="NCBI Taxonomy" id="1538103"/>
    <lineage>
        <taxon>Bacteria</taxon>
        <taxon>Pseudomonadati</taxon>
        <taxon>Pseudomonadota</taxon>
        <taxon>Alphaproteobacteria</taxon>
        <taxon>Hyphomicrobiales</taxon>
        <taxon>Chelatococcaceae</taxon>
        <taxon>Pseudochelatococcus</taxon>
    </lineage>
</organism>
<dbReference type="GO" id="GO:0008360">
    <property type="term" value="P:regulation of cell shape"/>
    <property type="evidence" value="ECO:0007669"/>
    <property type="project" value="UniProtKB-UniRule"/>
</dbReference>
<evidence type="ECO:0000256" key="3">
    <source>
        <dbReference type="ARBA" id="ARBA00022679"/>
    </source>
</evidence>
<reference evidence="10 11" key="1">
    <citation type="submission" date="2020-08" db="EMBL/GenBank/DDBJ databases">
        <title>Genomic Encyclopedia of Type Strains, Phase IV (KMG-IV): sequencing the most valuable type-strain genomes for metagenomic binning, comparative biology and taxonomic classification.</title>
        <authorList>
            <person name="Goeker M."/>
        </authorList>
    </citation>
    <scope>NUCLEOTIDE SEQUENCE [LARGE SCALE GENOMIC DNA]</scope>
    <source>
        <strain evidence="10 11">DSM 28760</strain>
    </source>
</reference>
<evidence type="ECO:0000313" key="10">
    <source>
        <dbReference type="EMBL" id="MBB3811058.1"/>
    </source>
</evidence>
<proteinExistence type="inferred from homology"/>
<evidence type="ECO:0000256" key="8">
    <source>
        <dbReference type="SAM" id="MobiDB-lite"/>
    </source>
</evidence>
<name>A0A7W5Z6F1_9HYPH</name>
<evidence type="ECO:0000256" key="4">
    <source>
        <dbReference type="ARBA" id="ARBA00022960"/>
    </source>
</evidence>
<feature type="domain" description="L,D-TPase catalytic" evidence="9">
    <location>
        <begin position="53"/>
        <end position="181"/>
    </location>
</feature>
<dbReference type="InterPro" id="IPR038063">
    <property type="entry name" value="Transpep_catalytic_dom"/>
</dbReference>
<dbReference type="GO" id="GO:0071555">
    <property type="term" value="P:cell wall organization"/>
    <property type="evidence" value="ECO:0007669"/>
    <property type="project" value="UniProtKB-UniRule"/>
</dbReference>
<evidence type="ECO:0000256" key="2">
    <source>
        <dbReference type="ARBA" id="ARBA00005992"/>
    </source>
</evidence>
<feature type="region of interest" description="Disordered" evidence="8">
    <location>
        <begin position="430"/>
        <end position="457"/>
    </location>
</feature>
<evidence type="ECO:0000256" key="6">
    <source>
        <dbReference type="ARBA" id="ARBA00023316"/>
    </source>
</evidence>
<comment type="caution">
    <text evidence="10">The sequence shown here is derived from an EMBL/GenBank/DDBJ whole genome shotgun (WGS) entry which is preliminary data.</text>
</comment>
<evidence type="ECO:0000256" key="5">
    <source>
        <dbReference type="ARBA" id="ARBA00022984"/>
    </source>
</evidence>
<evidence type="ECO:0000256" key="1">
    <source>
        <dbReference type="ARBA" id="ARBA00004752"/>
    </source>
</evidence>
<accession>A0A7W5Z6F1</accession>
<evidence type="ECO:0000259" key="9">
    <source>
        <dbReference type="PROSITE" id="PS52029"/>
    </source>
</evidence>
<comment type="similarity">
    <text evidence="2">Belongs to the YkuD family.</text>
</comment>
<dbReference type="PROSITE" id="PS51257">
    <property type="entry name" value="PROKAR_LIPOPROTEIN"/>
    <property type="match status" value="1"/>
</dbReference>
<dbReference type="PROSITE" id="PS52029">
    <property type="entry name" value="LD_TPASE"/>
    <property type="match status" value="1"/>
</dbReference>
<comment type="pathway">
    <text evidence="1 7">Cell wall biogenesis; peptidoglycan biosynthesis.</text>
</comment>
<gene>
    <name evidence="10" type="ORF">FHS81_003169</name>
</gene>
<dbReference type="UniPathway" id="UPA00219"/>
<dbReference type="CDD" id="cd16913">
    <property type="entry name" value="YkuD_like"/>
    <property type="match status" value="1"/>
</dbReference>
<keyword evidence="5 7" id="KW-0573">Peptidoglycan synthesis</keyword>
<keyword evidence="11" id="KW-1185">Reference proteome</keyword>
<protein>
    <submittedName>
        <fullName evidence="10">Murein L,D-transpeptidase YafK</fullName>
    </submittedName>
</protein>
<dbReference type="SUPFAM" id="SSF141523">
    <property type="entry name" value="L,D-transpeptidase catalytic domain-like"/>
    <property type="match status" value="1"/>
</dbReference>
<evidence type="ECO:0000313" key="11">
    <source>
        <dbReference type="Proteomes" id="UP000537592"/>
    </source>
</evidence>
<dbReference type="Proteomes" id="UP000537592">
    <property type="component" value="Unassembled WGS sequence"/>
</dbReference>
<keyword evidence="6 7" id="KW-0961">Cell wall biogenesis/degradation</keyword>
<dbReference type="RefSeq" id="WP_183754491.1">
    <property type="nucleotide sequence ID" value="NZ_JACICC010000010.1"/>
</dbReference>
<dbReference type="GO" id="GO:0004180">
    <property type="term" value="F:carboxypeptidase activity"/>
    <property type="evidence" value="ECO:0007669"/>
    <property type="project" value="UniProtKB-ARBA"/>
</dbReference>
<dbReference type="EMBL" id="JACICC010000010">
    <property type="protein sequence ID" value="MBB3811058.1"/>
    <property type="molecule type" value="Genomic_DNA"/>
</dbReference>
<dbReference type="GO" id="GO:0016740">
    <property type="term" value="F:transferase activity"/>
    <property type="evidence" value="ECO:0007669"/>
    <property type="project" value="UniProtKB-KW"/>
</dbReference>
<feature type="active site" description="Proton donor/acceptor" evidence="7">
    <location>
        <position position="145"/>
    </location>
</feature>
<dbReference type="PANTHER" id="PTHR36699:SF1">
    <property type="entry name" value="L,D-TRANSPEPTIDASE YAFK-RELATED"/>
    <property type="match status" value="1"/>
</dbReference>
<sequence length="457" mass="48823">MFKQLILIAGVGFALAGCQEASQYASNAKARAPIPAETVALMREKGMQPSAPILIRSYKKEAELEIWKKGSDGRYALLKTYPICRWSGQLGPKKKEGDRQAPEGFYTITQASMNPNSSYYLSFDMGYPNAFDRAHGRTGSNLMVHGACSSAGCYSMTDEQVAEIYAIGREAFNGGQRRFQYQAYPFRMTPENMARHRLDPNIAFWRNLKEGSDHFETTRQEPQVSVCGKKYVFNARNSGLNPSGACPALNVDPAVSQAVAAKQQVDDAKIADLLSKGTPAIRLVYSDGGQHPVYRGGRHPEDTSVIAFSRRATPRFDASKVSRPDALAAGPREIVLHDGNSPVAQQPAVQVATAPATAAPVVARAPAAQTAQPVARPDSQPTAGTAVAEAATPSMFSRVMSFSGLLSKTENAPASAAIVTASTPAPAVATPATVTEAVPPQPQSRPVTNEPGVSGLW</sequence>
<evidence type="ECO:0000256" key="7">
    <source>
        <dbReference type="PROSITE-ProRule" id="PRU01373"/>
    </source>
</evidence>
<dbReference type="GO" id="GO:0009252">
    <property type="term" value="P:peptidoglycan biosynthetic process"/>
    <property type="evidence" value="ECO:0007669"/>
    <property type="project" value="UniProtKB-UniPathway"/>
</dbReference>
<dbReference type="AlphaFoldDB" id="A0A7W5Z6F1"/>
<dbReference type="InterPro" id="IPR005490">
    <property type="entry name" value="LD_TPept_cat_dom"/>
</dbReference>
<keyword evidence="4 7" id="KW-0133">Cell shape</keyword>
<feature type="active site" description="Nucleophile" evidence="7">
    <location>
        <position position="153"/>
    </location>
</feature>